<keyword evidence="2" id="KW-1185">Reference proteome</keyword>
<reference evidence="1 2" key="1">
    <citation type="submission" date="2020-06" db="EMBL/GenBank/DDBJ databases">
        <authorList>
            <person name="Li R."/>
            <person name="Bekaert M."/>
        </authorList>
    </citation>
    <scope>NUCLEOTIDE SEQUENCE [LARGE SCALE GENOMIC DNA]</scope>
    <source>
        <strain evidence="2">wild</strain>
    </source>
</reference>
<evidence type="ECO:0000313" key="2">
    <source>
        <dbReference type="Proteomes" id="UP000507470"/>
    </source>
</evidence>
<sequence>MHNQPELKAVSVRLYKYLCDEIVGSEKVVRYKRLYCKLHDDILTDSETALISSGSKAEGLDLPGSDIDIMLCSKISEVYEDEPKDKEDVIILDTENALPGFALLKVAGESEFPTTNTTDGVLLANSDMLQLALDEKKGDNELFEIHGPSLSNSLLHDIDMVTCFKCHSWPKVAHKWFFRHRPSGWPSQDIISNVVSDGVLVVPIGSRMLRKHLPNSARKMLTVMFLKGNKMILTSIDVLNGKNKCSYLHYKECLSRILINTFYDDVFGWLLLAAYFYSTQEYHKMSQILLFASSELSLNKHRFSGASRVDNRGFVSENYQFLNADFPDIGALGCNQSVALFFFLKFLYSRKQGSSLEIQSALELLKQTVNEKSDTPIHWLSTMSSYDLLHKAFELSNDIEGDETRELEELKAITSSDKFDVFIKWAQNEEDIKLLFELV</sequence>
<proteinExistence type="predicted"/>
<protein>
    <recommendedName>
        <fullName evidence="3">Mab-21-like HhH/H2TH-like domain-containing protein</fullName>
    </recommendedName>
</protein>
<dbReference type="Proteomes" id="UP000507470">
    <property type="component" value="Unassembled WGS sequence"/>
</dbReference>
<evidence type="ECO:0008006" key="3">
    <source>
        <dbReference type="Google" id="ProtNLM"/>
    </source>
</evidence>
<gene>
    <name evidence="1" type="ORF">MCOR_48828</name>
</gene>
<name>A0A6J8E5T6_MYTCO</name>
<dbReference type="OrthoDB" id="6054650at2759"/>
<dbReference type="AlphaFoldDB" id="A0A6J8E5T6"/>
<evidence type="ECO:0000313" key="1">
    <source>
        <dbReference type="EMBL" id="CAC5416189.1"/>
    </source>
</evidence>
<dbReference type="EMBL" id="CACVKT020008607">
    <property type="protein sequence ID" value="CAC5416189.1"/>
    <property type="molecule type" value="Genomic_DNA"/>
</dbReference>
<accession>A0A6J8E5T6</accession>
<organism evidence="1 2">
    <name type="scientific">Mytilus coruscus</name>
    <name type="common">Sea mussel</name>
    <dbReference type="NCBI Taxonomy" id="42192"/>
    <lineage>
        <taxon>Eukaryota</taxon>
        <taxon>Metazoa</taxon>
        <taxon>Spiralia</taxon>
        <taxon>Lophotrochozoa</taxon>
        <taxon>Mollusca</taxon>
        <taxon>Bivalvia</taxon>
        <taxon>Autobranchia</taxon>
        <taxon>Pteriomorphia</taxon>
        <taxon>Mytilida</taxon>
        <taxon>Mytiloidea</taxon>
        <taxon>Mytilidae</taxon>
        <taxon>Mytilinae</taxon>
        <taxon>Mytilus</taxon>
    </lineage>
</organism>